<protein>
    <recommendedName>
        <fullName evidence="4">Heterokaryon incompatibility domain-containing protein</fullName>
    </recommendedName>
</protein>
<dbReference type="PANTHER" id="PTHR24148:SF64">
    <property type="entry name" value="HETEROKARYON INCOMPATIBILITY DOMAIN-CONTAINING PROTEIN"/>
    <property type="match status" value="1"/>
</dbReference>
<organism evidence="2 3">
    <name type="scientific">Hyaloscypha hepaticicola</name>
    <dbReference type="NCBI Taxonomy" id="2082293"/>
    <lineage>
        <taxon>Eukaryota</taxon>
        <taxon>Fungi</taxon>
        <taxon>Dikarya</taxon>
        <taxon>Ascomycota</taxon>
        <taxon>Pezizomycotina</taxon>
        <taxon>Leotiomycetes</taxon>
        <taxon>Helotiales</taxon>
        <taxon>Hyaloscyphaceae</taxon>
        <taxon>Hyaloscypha</taxon>
    </lineage>
</organism>
<dbReference type="OrthoDB" id="3477286at2759"/>
<proteinExistence type="predicted"/>
<evidence type="ECO:0008006" key="4">
    <source>
        <dbReference type="Google" id="ProtNLM"/>
    </source>
</evidence>
<feature type="compositionally biased region" description="Acidic residues" evidence="1">
    <location>
        <begin position="121"/>
        <end position="130"/>
    </location>
</feature>
<evidence type="ECO:0000313" key="3">
    <source>
        <dbReference type="Proteomes" id="UP000235672"/>
    </source>
</evidence>
<reference evidence="2 3" key="1">
    <citation type="submission" date="2016-05" db="EMBL/GenBank/DDBJ databases">
        <title>A degradative enzymes factory behind the ericoid mycorrhizal symbiosis.</title>
        <authorList>
            <consortium name="DOE Joint Genome Institute"/>
            <person name="Martino E."/>
            <person name="Morin E."/>
            <person name="Grelet G."/>
            <person name="Kuo A."/>
            <person name="Kohler A."/>
            <person name="Daghino S."/>
            <person name="Barry K."/>
            <person name="Choi C."/>
            <person name="Cichocki N."/>
            <person name="Clum A."/>
            <person name="Copeland A."/>
            <person name="Hainaut M."/>
            <person name="Haridas S."/>
            <person name="Labutti K."/>
            <person name="Lindquist E."/>
            <person name="Lipzen A."/>
            <person name="Khouja H.-R."/>
            <person name="Murat C."/>
            <person name="Ohm R."/>
            <person name="Olson A."/>
            <person name="Spatafora J."/>
            <person name="Veneault-Fourrey C."/>
            <person name="Henrissat B."/>
            <person name="Grigoriev I."/>
            <person name="Martin F."/>
            <person name="Perotto S."/>
        </authorList>
    </citation>
    <scope>NUCLEOTIDE SEQUENCE [LARGE SCALE GENOMIC DNA]</scope>
    <source>
        <strain evidence="2 3">UAMH 7357</strain>
    </source>
</reference>
<sequence length="756" mass="85096">MDLIAEPHTEYPAPHEPQPHPEPATSHAHKQLDFEDTPGGEVKESTIQSKICVWKCEQCRDSGTECLPIGRTWPQKCDQCLKASPQELQCSKPLLNIRQRRVKLSKSEAAPDSKTQTTTETPEDQDTESENNDKMSIIESDGSPESYASRDTSSSDEEFEQTPRSRAPIKMGGSQKELRRLPMPAPLQPFDREDHHPASAYLPLAQGEFRILSLAPGGQKDEVVVSFITASLGNLPSYEAISYLWGGGQQSSVKITVLDAHRRSHSVYVRGNLLAMKRFIFRNAQNVCFWLSDKDPNFKAAFNFIPHILDIAGIDKLLQNKESVTGWVAFVALLRNPIFNRLWLIQELALAQNATLHAGHLSTHYLDFVDAMSIFLSCRLEISKLLRKHNVDPKDLFDHKTAATEQFVMLTTKALRITASGKIHRQFTLESLVLQTKELDASHPVDRIYSLLPLARDFGEFYDEQMLPCQYNFCNMPLRIDYDRNLSDVCRDFVAHVIDSSRSLDIICRHWIRRIVADLPTYIRTLSSSQLRFDADTSHNGGIGCLLGAPGNSYYSASKGTIAWYKINPNPTQRQASIIFRGFRADKILRLGPRAVVGLIQREWLTLGGCNSETDSIDEIPEVFWRTLVADRGPNGSVTPSWYYRAFAHCLSHSNPNGDINIARLIAESEAGSSLITDFLNRVQSVVCDRKFFISKDHQWFGLAPDGTEIGDTISILYGCSVPVILREGSGDDLGYWRLVGECYVHGIMDEYWGFL</sequence>
<name>A0A2J6PR88_9HELO</name>
<dbReference type="AlphaFoldDB" id="A0A2J6PR88"/>
<dbReference type="STRING" id="1745343.A0A2J6PR88"/>
<dbReference type="PANTHER" id="PTHR24148">
    <property type="entry name" value="ANKYRIN REPEAT DOMAIN-CONTAINING PROTEIN 39 HOMOLOG-RELATED"/>
    <property type="match status" value="1"/>
</dbReference>
<dbReference type="InterPro" id="IPR052895">
    <property type="entry name" value="HetReg/Transcr_Mod"/>
</dbReference>
<gene>
    <name evidence="2" type="ORF">NA56DRAFT_312472</name>
</gene>
<dbReference type="EMBL" id="KZ613505">
    <property type="protein sequence ID" value="PMD16537.1"/>
    <property type="molecule type" value="Genomic_DNA"/>
</dbReference>
<keyword evidence="3" id="KW-1185">Reference proteome</keyword>
<evidence type="ECO:0000256" key="1">
    <source>
        <dbReference type="SAM" id="MobiDB-lite"/>
    </source>
</evidence>
<dbReference type="Proteomes" id="UP000235672">
    <property type="component" value="Unassembled WGS sequence"/>
</dbReference>
<accession>A0A2J6PR88</accession>
<feature type="region of interest" description="Disordered" evidence="1">
    <location>
        <begin position="101"/>
        <end position="181"/>
    </location>
</feature>
<evidence type="ECO:0000313" key="2">
    <source>
        <dbReference type="EMBL" id="PMD16537.1"/>
    </source>
</evidence>
<feature type="region of interest" description="Disordered" evidence="1">
    <location>
        <begin position="1"/>
        <end position="42"/>
    </location>
</feature>